<dbReference type="InterPro" id="IPR036866">
    <property type="entry name" value="RibonucZ/Hydroxyglut_hydro"/>
</dbReference>
<dbReference type="AlphaFoldDB" id="A0A8J7WK18"/>
<protein>
    <submittedName>
        <fullName evidence="2">MBL fold metallo-hydrolase</fullName>
    </submittedName>
</protein>
<dbReference type="PANTHER" id="PTHR39189:SF1">
    <property type="entry name" value="UPF0173 METAL-DEPENDENT HYDROLASE YTKL"/>
    <property type="match status" value="1"/>
</dbReference>
<keyword evidence="3" id="KW-1185">Reference proteome</keyword>
<feature type="chain" id="PRO_5035302618" evidence="1">
    <location>
        <begin position="19"/>
        <end position="275"/>
    </location>
</feature>
<name>A0A8J7WK18_9RHOB</name>
<accession>A0A8J7WK18</accession>
<dbReference type="SUPFAM" id="SSF56281">
    <property type="entry name" value="Metallo-hydrolase/oxidoreductase"/>
    <property type="match status" value="1"/>
</dbReference>
<gene>
    <name evidence="2" type="ORF">KB874_21555</name>
</gene>
<keyword evidence="1" id="KW-0732">Signal</keyword>
<comment type="caution">
    <text evidence="2">The sequence shown here is derived from an EMBL/GenBank/DDBJ whole genome shotgun (WGS) entry which is preliminary data.</text>
</comment>
<dbReference type="RefSeq" id="WP_212538631.1">
    <property type="nucleotide sequence ID" value="NZ_JAGTUU010000011.1"/>
</dbReference>
<dbReference type="Pfam" id="PF13483">
    <property type="entry name" value="Lactamase_B_3"/>
    <property type="match status" value="1"/>
</dbReference>
<dbReference type="Proteomes" id="UP000681356">
    <property type="component" value="Unassembled WGS sequence"/>
</dbReference>
<dbReference type="Gene3D" id="3.60.15.10">
    <property type="entry name" value="Ribonuclease Z/Hydroxyacylglutathione hydrolase-like"/>
    <property type="match status" value="1"/>
</dbReference>
<proteinExistence type="predicted"/>
<organism evidence="2 3">
    <name type="scientific">Thetidibacter halocola</name>
    <dbReference type="NCBI Taxonomy" id="2827239"/>
    <lineage>
        <taxon>Bacteria</taxon>
        <taxon>Pseudomonadati</taxon>
        <taxon>Pseudomonadota</taxon>
        <taxon>Alphaproteobacteria</taxon>
        <taxon>Rhodobacterales</taxon>
        <taxon>Roseobacteraceae</taxon>
        <taxon>Thetidibacter</taxon>
    </lineage>
</organism>
<dbReference type="EMBL" id="JAGTUU010000011">
    <property type="protein sequence ID" value="MBS0126671.1"/>
    <property type="molecule type" value="Genomic_DNA"/>
</dbReference>
<evidence type="ECO:0000313" key="2">
    <source>
        <dbReference type="EMBL" id="MBS0126671.1"/>
    </source>
</evidence>
<feature type="signal peptide" evidence="1">
    <location>
        <begin position="1"/>
        <end position="18"/>
    </location>
</feature>
<sequence>MILRLALALLLTASAATAQDQRRPSHCIAIADAAPGLQYLQKASWTEPVPEYSVRIQYLAHASFLIQTRGGLEAVTDFTGYIGNVDLIPDIVTMNHAHDTHWTANPDPAIPHVLQGWGETFGAGIDHHLDLGEMLVRNVSTDIRSSFGGTEEKGNSIFVFEVEGLCIGHLGHLHHEPTDDQYAALGRLDVLMVPVDGGYTMPLATTVRIVERLKSSIILPMHWFSGFALNRFLEDISDTFPIDIRDTPTLEVSLRDLPSRPTVIVLRPEWLRDPS</sequence>
<reference evidence="2" key="1">
    <citation type="submission" date="2021-04" db="EMBL/GenBank/DDBJ databases">
        <authorList>
            <person name="Yoon J."/>
        </authorList>
    </citation>
    <scope>NUCLEOTIDE SEQUENCE</scope>
    <source>
        <strain evidence="2">KMU-90</strain>
    </source>
</reference>
<evidence type="ECO:0000256" key="1">
    <source>
        <dbReference type="SAM" id="SignalP"/>
    </source>
</evidence>
<evidence type="ECO:0000313" key="3">
    <source>
        <dbReference type="Proteomes" id="UP000681356"/>
    </source>
</evidence>
<dbReference type="PANTHER" id="PTHR39189">
    <property type="entry name" value="UPF0173 METAL-DEPENDENT HYDROLASE YTKL"/>
    <property type="match status" value="1"/>
</dbReference>